<gene>
    <name evidence="2" type="ORF">AVEN_91399_1</name>
</gene>
<name>A0A4Y2KDB1_ARAVE</name>
<accession>A0A4Y2KDB1</accession>
<comment type="caution">
    <text evidence="2">The sequence shown here is derived from an EMBL/GenBank/DDBJ whole genome shotgun (WGS) entry which is preliminary data.</text>
</comment>
<evidence type="ECO:0000256" key="1">
    <source>
        <dbReference type="SAM" id="MobiDB-lite"/>
    </source>
</evidence>
<organism evidence="2 3">
    <name type="scientific">Araneus ventricosus</name>
    <name type="common">Orbweaver spider</name>
    <name type="synonym">Epeira ventricosa</name>
    <dbReference type="NCBI Taxonomy" id="182803"/>
    <lineage>
        <taxon>Eukaryota</taxon>
        <taxon>Metazoa</taxon>
        <taxon>Ecdysozoa</taxon>
        <taxon>Arthropoda</taxon>
        <taxon>Chelicerata</taxon>
        <taxon>Arachnida</taxon>
        <taxon>Araneae</taxon>
        <taxon>Araneomorphae</taxon>
        <taxon>Entelegynae</taxon>
        <taxon>Araneoidea</taxon>
        <taxon>Araneidae</taxon>
        <taxon>Araneus</taxon>
    </lineage>
</organism>
<evidence type="ECO:0000313" key="2">
    <source>
        <dbReference type="EMBL" id="GBN00684.1"/>
    </source>
</evidence>
<evidence type="ECO:0000313" key="3">
    <source>
        <dbReference type="Proteomes" id="UP000499080"/>
    </source>
</evidence>
<protein>
    <submittedName>
        <fullName evidence="2">Uncharacterized protein</fullName>
    </submittedName>
</protein>
<sequence length="107" mass="11878">MLEFKRTQNPTLHAPIPILGALLEGVGISKDLPILRPRFDGRNETQNLPGRGRGGWIARPKNRCAENVATDAIKPAEYLQMALPSPVTSEHQAAENRGRDGTRYETY</sequence>
<dbReference type="AlphaFoldDB" id="A0A4Y2KDB1"/>
<keyword evidence="3" id="KW-1185">Reference proteome</keyword>
<feature type="compositionally biased region" description="Basic and acidic residues" evidence="1">
    <location>
        <begin position="92"/>
        <end position="107"/>
    </location>
</feature>
<reference evidence="2 3" key="1">
    <citation type="journal article" date="2019" name="Sci. Rep.">
        <title>Orb-weaving spider Araneus ventricosus genome elucidates the spidroin gene catalogue.</title>
        <authorList>
            <person name="Kono N."/>
            <person name="Nakamura H."/>
            <person name="Ohtoshi R."/>
            <person name="Moran D.A.P."/>
            <person name="Shinohara A."/>
            <person name="Yoshida Y."/>
            <person name="Fujiwara M."/>
            <person name="Mori M."/>
            <person name="Tomita M."/>
            <person name="Arakawa K."/>
        </authorList>
    </citation>
    <scope>NUCLEOTIDE SEQUENCE [LARGE SCALE GENOMIC DNA]</scope>
</reference>
<dbReference type="EMBL" id="BGPR01004540">
    <property type="protein sequence ID" value="GBN00684.1"/>
    <property type="molecule type" value="Genomic_DNA"/>
</dbReference>
<feature type="region of interest" description="Disordered" evidence="1">
    <location>
        <begin position="83"/>
        <end position="107"/>
    </location>
</feature>
<proteinExistence type="predicted"/>
<dbReference type="Proteomes" id="UP000499080">
    <property type="component" value="Unassembled WGS sequence"/>
</dbReference>